<name>A0A4R2NVI1_9BACL</name>
<dbReference type="SUPFAM" id="SSF53756">
    <property type="entry name" value="UDP-Glycosyltransferase/glycogen phosphorylase"/>
    <property type="match status" value="1"/>
</dbReference>
<evidence type="ECO:0000313" key="4">
    <source>
        <dbReference type="Proteomes" id="UP000295416"/>
    </source>
</evidence>
<gene>
    <name evidence="3" type="ORF">EV207_12044</name>
</gene>
<dbReference type="Pfam" id="PF13439">
    <property type="entry name" value="Glyco_transf_4"/>
    <property type="match status" value="1"/>
</dbReference>
<accession>A0A4R2NVI1</accession>
<dbReference type="InterPro" id="IPR028098">
    <property type="entry name" value="Glyco_trans_4-like_N"/>
</dbReference>
<organism evidence="3 4">
    <name type="scientific">Scopulibacillus darangshiensis</name>
    <dbReference type="NCBI Taxonomy" id="442528"/>
    <lineage>
        <taxon>Bacteria</taxon>
        <taxon>Bacillati</taxon>
        <taxon>Bacillota</taxon>
        <taxon>Bacilli</taxon>
        <taxon>Bacillales</taxon>
        <taxon>Sporolactobacillaceae</taxon>
        <taxon>Scopulibacillus</taxon>
    </lineage>
</organism>
<comment type="caution">
    <text evidence="3">The sequence shown here is derived from an EMBL/GenBank/DDBJ whole genome shotgun (WGS) entry which is preliminary data.</text>
</comment>
<evidence type="ECO:0000313" key="3">
    <source>
        <dbReference type="EMBL" id="TCP26010.1"/>
    </source>
</evidence>
<dbReference type="EMBL" id="SLXK01000020">
    <property type="protein sequence ID" value="TCP26010.1"/>
    <property type="molecule type" value="Genomic_DNA"/>
</dbReference>
<sequence length="385" mass="42245">MKILLTTIFAYPHTGGLSTHMSTLKSGLEAEGHQVGILSFNDVPRLKGILRAQGPAFFLNKFKKGKGFVWSQLQRKQLIHNLLKGLDESYDIINAQDIFAALASVGLGLPTALTSHGYMAYEAISKGALASGSKEDQLIRNMERHAYQHADRVITVDQRIKGYILEASGVEATAIKNFINVDDFKPDKTKKVLYKKELGLPKQSKILFVPRRLTKKNGVVFPALALPRILKEEPHTLLLYAGTGEDLPDIKRIIKQKGIEKNVVLLGAVPHYDMKKYYAVTDVVLIPSIHSEGVEEATSIAALEAMGSGAPVVASFVGGLKEIIENGKDGIHVEEQNPEALSQAVLNLLNHPAYANNLAEKARGKIEENHSHIAAAKRYADIYRG</sequence>
<dbReference type="GO" id="GO:0016757">
    <property type="term" value="F:glycosyltransferase activity"/>
    <property type="evidence" value="ECO:0007669"/>
    <property type="project" value="InterPro"/>
</dbReference>
<evidence type="ECO:0000259" key="2">
    <source>
        <dbReference type="Pfam" id="PF13439"/>
    </source>
</evidence>
<dbReference type="PANTHER" id="PTHR12526">
    <property type="entry name" value="GLYCOSYLTRANSFERASE"/>
    <property type="match status" value="1"/>
</dbReference>
<dbReference type="OrthoDB" id="9815550at2"/>
<dbReference type="Proteomes" id="UP000295416">
    <property type="component" value="Unassembled WGS sequence"/>
</dbReference>
<keyword evidence="4" id="KW-1185">Reference proteome</keyword>
<dbReference type="CDD" id="cd03801">
    <property type="entry name" value="GT4_PimA-like"/>
    <property type="match status" value="1"/>
</dbReference>
<evidence type="ECO:0000259" key="1">
    <source>
        <dbReference type="Pfam" id="PF00534"/>
    </source>
</evidence>
<proteinExistence type="predicted"/>
<dbReference type="InterPro" id="IPR001296">
    <property type="entry name" value="Glyco_trans_1"/>
</dbReference>
<dbReference type="PANTHER" id="PTHR12526:SF625">
    <property type="entry name" value="PHOSPHATIDYLINOSITOL GLYCAN-CLASS A"/>
    <property type="match status" value="1"/>
</dbReference>
<dbReference type="Gene3D" id="3.40.50.2000">
    <property type="entry name" value="Glycogen Phosphorylase B"/>
    <property type="match status" value="2"/>
</dbReference>
<reference evidence="3 4" key="1">
    <citation type="submission" date="2019-03" db="EMBL/GenBank/DDBJ databases">
        <title>Genomic Encyclopedia of Type Strains, Phase IV (KMG-IV): sequencing the most valuable type-strain genomes for metagenomic binning, comparative biology and taxonomic classification.</title>
        <authorList>
            <person name="Goeker M."/>
        </authorList>
    </citation>
    <scope>NUCLEOTIDE SEQUENCE [LARGE SCALE GENOMIC DNA]</scope>
    <source>
        <strain evidence="3 4">DSM 19377</strain>
    </source>
</reference>
<feature type="domain" description="Glycosyl transferase family 1" evidence="1">
    <location>
        <begin position="195"/>
        <end position="363"/>
    </location>
</feature>
<feature type="domain" description="Glycosyltransferase subfamily 4-like N-terminal" evidence="2">
    <location>
        <begin position="15"/>
        <end position="182"/>
    </location>
</feature>
<protein>
    <submittedName>
        <fullName evidence="3">Glycosyltransferase involved in cell wall biosynthesis</fullName>
    </submittedName>
</protein>
<dbReference type="AlphaFoldDB" id="A0A4R2NVI1"/>
<keyword evidence="3" id="KW-0808">Transferase</keyword>
<dbReference type="RefSeq" id="WP_132746700.1">
    <property type="nucleotide sequence ID" value="NZ_SLXK01000020.1"/>
</dbReference>
<dbReference type="Pfam" id="PF00534">
    <property type="entry name" value="Glycos_transf_1"/>
    <property type="match status" value="1"/>
</dbReference>